<feature type="transmembrane region" description="Helical" evidence="8">
    <location>
        <begin position="118"/>
        <end position="139"/>
    </location>
</feature>
<dbReference type="EMBL" id="KV460235">
    <property type="protein sequence ID" value="OBT95445.2"/>
    <property type="molecule type" value="Genomic_DNA"/>
</dbReference>
<comment type="subcellular location">
    <subcellularLocation>
        <location evidence="1">Membrane</location>
        <topology evidence="1">Multi-pass membrane protein</topology>
    </subcellularLocation>
</comment>
<evidence type="ECO:0000256" key="8">
    <source>
        <dbReference type="SAM" id="Phobius"/>
    </source>
</evidence>
<evidence type="ECO:0000259" key="9">
    <source>
        <dbReference type="PROSITE" id="PS50850"/>
    </source>
</evidence>
<feature type="transmembrane region" description="Helical" evidence="8">
    <location>
        <begin position="330"/>
        <end position="349"/>
    </location>
</feature>
<dbReference type="PANTHER" id="PTHR23501">
    <property type="entry name" value="MAJOR FACILITATOR SUPERFAMILY"/>
    <property type="match status" value="1"/>
</dbReference>
<keyword evidence="11" id="KW-1185">Reference proteome</keyword>
<evidence type="ECO:0000256" key="1">
    <source>
        <dbReference type="ARBA" id="ARBA00004141"/>
    </source>
</evidence>
<reference evidence="11" key="2">
    <citation type="journal article" date="2018" name="Nat. Commun.">
        <title>Extreme sensitivity to ultraviolet light in the fungal pathogen causing white-nose syndrome of bats.</title>
        <authorList>
            <person name="Palmer J.M."/>
            <person name="Drees K.P."/>
            <person name="Foster J.T."/>
            <person name="Lindner D.L."/>
        </authorList>
    </citation>
    <scope>NUCLEOTIDE SEQUENCE [LARGE SCALE GENOMIC DNA]</scope>
    <source>
        <strain evidence="11">UAMH 10579</strain>
    </source>
</reference>
<evidence type="ECO:0000256" key="2">
    <source>
        <dbReference type="ARBA" id="ARBA00007520"/>
    </source>
</evidence>
<feature type="compositionally biased region" description="Basic and acidic residues" evidence="7">
    <location>
        <begin position="555"/>
        <end position="569"/>
    </location>
</feature>
<evidence type="ECO:0000256" key="6">
    <source>
        <dbReference type="ARBA" id="ARBA00023136"/>
    </source>
</evidence>
<dbReference type="RefSeq" id="XP_018129178.2">
    <property type="nucleotide sequence ID" value="XM_018274613.2"/>
</dbReference>
<proteinExistence type="inferred from homology"/>
<feature type="transmembrane region" description="Helical" evidence="8">
    <location>
        <begin position="223"/>
        <end position="240"/>
    </location>
</feature>
<dbReference type="InterPro" id="IPR010573">
    <property type="entry name" value="MFS_Str1/Tri12-like"/>
</dbReference>
<evidence type="ECO:0000256" key="7">
    <source>
        <dbReference type="SAM" id="MobiDB-lite"/>
    </source>
</evidence>
<dbReference type="InterPro" id="IPR020846">
    <property type="entry name" value="MFS_dom"/>
</dbReference>
<keyword evidence="4 8" id="KW-0812">Transmembrane</keyword>
<feature type="transmembrane region" description="Helical" evidence="8">
    <location>
        <begin position="514"/>
        <end position="534"/>
    </location>
</feature>
<dbReference type="GeneID" id="28838533"/>
<feature type="transmembrane region" description="Helical" evidence="8">
    <location>
        <begin position="151"/>
        <end position="175"/>
    </location>
</feature>
<evidence type="ECO:0000313" key="11">
    <source>
        <dbReference type="Proteomes" id="UP000091956"/>
    </source>
</evidence>
<feature type="transmembrane region" description="Helical" evidence="8">
    <location>
        <begin position="292"/>
        <end position="310"/>
    </location>
</feature>
<dbReference type="Pfam" id="PF06609">
    <property type="entry name" value="TRI12"/>
    <property type="match status" value="1"/>
</dbReference>
<feature type="transmembrane region" description="Helical" evidence="8">
    <location>
        <begin position="416"/>
        <end position="442"/>
    </location>
</feature>
<feature type="transmembrane region" description="Helical" evidence="8">
    <location>
        <begin position="21"/>
        <end position="45"/>
    </location>
</feature>
<dbReference type="AlphaFoldDB" id="A0A1B8GI22"/>
<reference evidence="10 11" key="1">
    <citation type="submission" date="2016-03" db="EMBL/GenBank/DDBJ databases">
        <title>Comparative genomics of Pseudogymnoascus destructans, the fungus causing white-nose syndrome of bats.</title>
        <authorList>
            <person name="Palmer J.M."/>
            <person name="Drees K.P."/>
            <person name="Foster J.T."/>
            <person name="Lindner D.L."/>
        </authorList>
    </citation>
    <scope>NUCLEOTIDE SEQUENCE [LARGE SCALE GENOMIC DNA]</scope>
    <source>
        <strain evidence="10 11">UAMH 10579</strain>
    </source>
</reference>
<feature type="region of interest" description="Disordered" evidence="7">
    <location>
        <begin position="555"/>
        <end position="576"/>
    </location>
</feature>
<dbReference type="Gene3D" id="1.20.1250.20">
    <property type="entry name" value="MFS general substrate transporter like domains"/>
    <property type="match status" value="1"/>
</dbReference>
<evidence type="ECO:0000256" key="4">
    <source>
        <dbReference type="ARBA" id="ARBA00022692"/>
    </source>
</evidence>
<dbReference type="GO" id="GO:0005886">
    <property type="term" value="C:plasma membrane"/>
    <property type="evidence" value="ECO:0007669"/>
    <property type="project" value="TreeGrafter"/>
</dbReference>
<sequence length="576" mass="61604">MGYADPHRAALEDNPEHAEKLTLSVALSAFFLGTSLTGPIVFGFLFVSTILVQLTHKIGGENNSFWIPSGWSAAAGVVSCIAGRLSDIFGRRDILLFGQFLTIAGGIVAATANTMNQLIAGEVMLGASIGAVAVAYAGISEILPNKYRGIGLAWTELNLAVWAVPATLLANLMVTNASWRIMYYIAIGYGTFSLVGTACVYFPPKNPRADGKTKWQQCKELDFMAIFLFVAGLVVFLYGLNSGGTTYPWVSVGTLVPLVLGLTTLLAAFAYDFTVADDPIFPWYLFKAFRRYSALLVLIFIASMVFYAAAALNAQTILFLHSADPVKIGIYSLPSGFAQLVGGAILPAFVHRIKHVHYQIAFGLFMQTLFFGLAALITPTNLNWLMAVQFLAMFPFGWVTLNCYTTASLNIPQRDLGVAIGLIGSFRSIGGSIGSVLFSSIFNQVAAKQVASRIAVTAAKAGITPNMIPALIGAVEGTIVGVPGLDAKFPNVPASVFSDCVSAARHGYAYGLRITWLSSIPFGIVAVVCGLCVLDPSKYFTNHVEIHLEKEIGRGESSARDKEIHEEKAMGVTGSA</sequence>
<keyword evidence="5 8" id="KW-1133">Transmembrane helix</keyword>
<dbReference type="InterPro" id="IPR036259">
    <property type="entry name" value="MFS_trans_sf"/>
</dbReference>
<evidence type="ECO:0000256" key="3">
    <source>
        <dbReference type="ARBA" id="ARBA00022448"/>
    </source>
</evidence>
<keyword evidence="6 8" id="KW-0472">Membrane</keyword>
<evidence type="ECO:0000256" key="5">
    <source>
        <dbReference type="ARBA" id="ARBA00022989"/>
    </source>
</evidence>
<dbReference type="SUPFAM" id="SSF103473">
    <property type="entry name" value="MFS general substrate transporter"/>
    <property type="match status" value="1"/>
</dbReference>
<comment type="similarity">
    <text evidence="2">Belongs to the major facilitator superfamily. TCR/Tet family.</text>
</comment>
<gene>
    <name evidence="10" type="ORF">VE01_05147</name>
</gene>
<accession>A0A1B8GI22</accession>
<dbReference type="Proteomes" id="UP000091956">
    <property type="component" value="Unassembled WGS sequence"/>
</dbReference>
<dbReference type="PROSITE" id="PS00216">
    <property type="entry name" value="SUGAR_TRANSPORT_1"/>
    <property type="match status" value="1"/>
</dbReference>
<keyword evidence="3" id="KW-0813">Transport</keyword>
<dbReference type="InterPro" id="IPR005829">
    <property type="entry name" value="Sugar_transporter_CS"/>
</dbReference>
<feature type="transmembrane region" description="Helical" evidence="8">
    <location>
        <begin position="356"/>
        <end position="378"/>
    </location>
</feature>
<feature type="transmembrane region" description="Helical" evidence="8">
    <location>
        <begin position="94"/>
        <end position="112"/>
    </location>
</feature>
<protein>
    <recommendedName>
        <fullName evidence="9">Major facilitator superfamily (MFS) profile domain-containing protein</fullName>
    </recommendedName>
</protein>
<evidence type="ECO:0000313" key="10">
    <source>
        <dbReference type="EMBL" id="OBT95445.2"/>
    </source>
</evidence>
<feature type="transmembrane region" description="Helical" evidence="8">
    <location>
        <begin position="384"/>
        <end position="404"/>
    </location>
</feature>
<dbReference type="PANTHER" id="PTHR23501:SF102">
    <property type="entry name" value="DRUG TRANSPORTER, PUTATIVE (AFU_ORTHOLOGUE AFUA_3G08530)-RELATED"/>
    <property type="match status" value="1"/>
</dbReference>
<dbReference type="GO" id="GO:0022857">
    <property type="term" value="F:transmembrane transporter activity"/>
    <property type="evidence" value="ECO:0007669"/>
    <property type="project" value="InterPro"/>
</dbReference>
<organism evidence="10 11">
    <name type="scientific">Pseudogymnoascus verrucosus</name>
    <dbReference type="NCBI Taxonomy" id="342668"/>
    <lineage>
        <taxon>Eukaryota</taxon>
        <taxon>Fungi</taxon>
        <taxon>Dikarya</taxon>
        <taxon>Ascomycota</taxon>
        <taxon>Pezizomycotina</taxon>
        <taxon>Leotiomycetes</taxon>
        <taxon>Thelebolales</taxon>
        <taxon>Thelebolaceae</taxon>
        <taxon>Pseudogymnoascus</taxon>
    </lineage>
</organism>
<feature type="transmembrane region" description="Helical" evidence="8">
    <location>
        <begin position="246"/>
        <end position="271"/>
    </location>
</feature>
<name>A0A1B8GI22_9PEZI</name>
<feature type="domain" description="Major facilitator superfamily (MFS) profile" evidence="9">
    <location>
        <begin position="21"/>
        <end position="538"/>
    </location>
</feature>
<dbReference type="PROSITE" id="PS50850">
    <property type="entry name" value="MFS"/>
    <property type="match status" value="1"/>
</dbReference>
<feature type="transmembrane region" description="Helical" evidence="8">
    <location>
        <begin position="181"/>
        <end position="202"/>
    </location>
</feature>